<keyword evidence="1" id="KW-0863">Zinc-finger</keyword>
<dbReference type="AlphaFoldDB" id="A0A371HAG2"/>
<evidence type="ECO:0000313" key="5">
    <source>
        <dbReference type="Proteomes" id="UP000257109"/>
    </source>
</evidence>
<evidence type="ECO:0000259" key="3">
    <source>
        <dbReference type="PROSITE" id="PS50158"/>
    </source>
</evidence>
<dbReference type="PROSITE" id="PS50158">
    <property type="entry name" value="ZF_CCHC"/>
    <property type="match status" value="1"/>
</dbReference>
<reference evidence="4" key="1">
    <citation type="submission" date="2018-05" db="EMBL/GenBank/DDBJ databases">
        <title>Draft genome of Mucuna pruriens seed.</title>
        <authorList>
            <person name="Nnadi N.E."/>
            <person name="Vos R."/>
            <person name="Hasami M.H."/>
            <person name="Devisetty U.K."/>
            <person name="Aguiy J.C."/>
        </authorList>
    </citation>
    <scope>NUCLEOTIDE SEQUENCE [LARGE SCALE GENOMIC DNA]</scope>
    <source>
        <strain evidence="4">JCA_2017</strain>
    </source>
</reference>
<sequence>MAESNNYKYVQPAIPKFDGHYDHWTKLMENFLCSKEYWHLVEHGISVVADKAIASDIELKLMEEQQLKDLKINNYLYQAIDREILDTILNDDTSKKIWDSMKQKFQGSTRVKRAQLQALRRDFEMLHMKEGEIVNSYFARTLKIAKSMKACGESMRENVITAKILRSMTPKFNYVVCSIEESNNLDIMTIDELQSSLLVHEQRMTGQGEEEQVLQITNEDRRGRGRGRGSFRGRGRGRGSFRGRGRGRQSFNKAEIECFKCHKLGHFQYECPTWEKKINYAKVEDMVEQEDELFNHMSGNKEWFSELDENFRHIVKLNNDTRIAMMGKGSICRQLIATYSPQQNGVAKRKNKIIMNMMRSMLIGKQVPKIFWPEATRWCVHILNRCPTAVVQDKTPEEAWSGVKPIVDYFRNWEQNEEEYQQDILDWGEGEESVSDTEEQYEENVVDNTDARETREQNEENVVDSSLGTREGLSDDDGLNVMMVTKDDPSSFEEAIKSKKWRDAMMKEMKSIDKNKT</sequence>
<name>A0A371HAG2_MUCPR</name>
<dbReference type="InterPro" id="IPR036397">
    <property type="entry name" value="RNaseH_sf"/>
</dbReference>
<evidence type="ECO:0000256" key="2">
    <source>
        <dbReference type="SAM" id="MobiDB-lite"/>
    </source>
</evidence>
<evidence type="ECO:0000256" key="1">
    <source>
        <dbReference type="PROSITE-ProRule" id="PRU00047"/>
    </source>
</evidence>
<dbReference type="SUPFAM" id="SSF57756">
    <property type="entry name" value="Retrovirus zinc finger-like domains"/>
    <property type="match status" value="1"/>
</dbReference>
<keyword evidence="5" id="KW-1185">Reference proteome</keyword>
<proteinExistence type="predicted"/>
<dbReference type="Pfam" id="PF14223">
    <property type="entry name" value="Retrotran_gag_2"/>
    <property type="match status" value="1"/>
</dbReference>
<dbReference type="SMART" id="SM00343">
    <property type="entry name" value="ZnF_C2HC"/>
    <property type="match status" value="1"/>
</dbReference>
<dbReference type="OrthoDB" id="1427667at2759"/>
<dbReference type="InterPro" id="IPR001878">
    <property type="entry name" value="Znf_CCHC"/>
</dbReference>
<dbReference type="SUPFAM" id="SSF53098">
    <property type="entry name" value="Ribonuclease H-like"/>
    <property type="match status" value="1"/>
</dbReference>
<dbReference type="GO" id="GO:0008270">
    <property type="term" value="F:zinc ion binding"/>
    <property type="evidence" value="ECO:0007669"/>
    <property type="project" value="UniProtKB-KW"/>
</dbReference>
<dbReference type="InterPro" id="IPR054722">
    <property type="entry name" value="PolX-like_BBD"/>
</dbReference>
<dbReference type="Pfam" id="PF22936">
    <property type="entry name" value="Pol_BBD"/>
    <property type="match status" value="1"/>
</dbReference>
<dbReference type="EMBL" id="QJKJ01003135">
    <property type="protein sequence ID" value="RDX99787.1"/>
    <property type="molecule type" value="Genomic_DNA"/>
</dbReference>
<feature type="region of interest" description="Disordered" evidence="2">
    <location>
        <begin position="221"/>
        <end position="247"/>
    </location>
</feature>
<feature type="non-terminal residue" evidence="4">
    <location>
        <position position="1"/>
    </location>
</feature>
<dbReference type="InterPro" id="IPR036875">
    <property type="entry name" value="Znf_CCHC_sf"/>
</dbReference>
<keyword evidence="1" id="KW-0479">Metal-binding</keyword>
<protein>
    <submittedName>
        <fullName evidence="4">Copia protein</fullName>
    </submittedName>
</protein>
<comment type="caution">
    <text evidence="4">The sequence shown here is derived from an EMBL/GenBank/DDBJ whole genome shotgun (WGS) entry which is preliminary data.</text>
</comment>
<organism evidence="4 5">
    <name type="scientific">Mucuna pruriens</name>
    <name type="common">Velvet bean</name>
    <name type="synonym">Dolichos pruriens</name>
    <dbReference type="NCBI Taxonomy" id="157652"/>
    <lineage>
        <taxon>Eukaryota</taxon>
        <taxon>Viridiplantae</taxon>
        <taxon>Streptophyta</taxon>
        <taxon>Embryophyta</taxon>
        <taxon>Tracheophyta</taxon>
        <taxon>Spermatophyta</taxon>
        <taxon>Magnoliopsida</taxon>
        <taxon>eudicotyledons</taxon>
        <taxon>Gunneridae</taxon>
        <taxon>Pentapetalae</taxon>
        <taxon>rosids</taxon>
        <taxon>fabids</taxon>
        <taxon>Fabales</taxon>
        <taxon>Fabaceae</taxon>
        <taxon>Papilionoideae</taxon>
        <taxon>50 kb inversion clade</taxon>
        <taxon>NPAAA clade</taxon>
        <taxon>indigoferoid/millettioid clade</taxon>
        <taxon>Phaseoleae</taxon>
        <taxon>Mucuna</taxon>
    </lineage>
</organism>
<dbReference type="PANTHER" id="PTHR35317:SF34">
    <property type="match status" value="1"/>
</dbReference>
<dbReference type="GO" id="GO:0003676">
    <property type="term" value="F:nucleic acid binding"/>
    <property type="evidence" value="ECO:0007669"/>
    <property type="project" value="InterPro"/>
</dbReference>
<feature type="compositionally biased region" description="Basic residues" evidence="2">
    <location>
        <begin position="223"/>
        <end position="247"/>
    </location>
</feature>
<keyword evidence="1" id="KW-0862">Zinc</keyword>
<feature type="region of interest" description="Disordered" evidence="2">
    <location>
        <begin position="451"/>
        <end position="492"/>
    </location>
</feature>
<feature type="domain" description="CCHC-type" evidence="3">
    <location>
        <begin position="258"/>
        <end position="272"/>
    </location>
</feature>
<dbReference type="InterPro" id="IPR012337">
    <property type="entry name" value="RNaseH-like_sf"/>
</dbReference>
<evidence type="ECO:0000313" key="4">
    <source>
        <dbReference type="EMBL" id="RDX99787.1"/>
    </source>
</evidence>
<dbReference type="Gene3D" id="3.30.420.10">
    <property type="entry name" value="Ribonuclease H-like superfamily/Ribonuclease H"/>
    <property type="match status" value="1"/>
</dbReference>
<dbReference type="PANTHER" id="PTHR35317">
    <property type="entry name" value="OS04G0629600 PROTEIN"/>
    <property type="match status" value="1"/>
</dbReference>
<accession>A0A371HAG2</accession>
<dbReference type="Proteomes" id="UP000257109">
    <property type="component" value="Unassembled WGS sequence"/>
</dbReference>
<gene>
    <name evidence="4" type="primary">GIP</name>
    <name evidence="4" type="ORF">CR513_17109</name>
</gene>